<keyword evidence="12" id="KW-0233">DNA recombination</keyword>
<dbReference type="Pfam" id="PF03731">
    <property type="entry name" value="Ku_N"/>
    <property type="match status" value="1"/>
</dbReference>
<evidence type="ECO:0000256" key="7">
    <source>
        <dbReference type="ARBA" id="ARBA00022801"/>
    </source>
</evidence>
<dbReference type="GO" id="GO:0042162">
    <property type="term" value="F:telomeric DNA binding"/>
    <property type="evidence" value="ECO:0007669"/>
    <property type="project" value="TreeGrafter"/>
</dbReference>
<keyword evidence="10" id="KW-0779">Telomere</keyword>
<dbReference type="PANTHER" id="PTHR12604">
    <property type="entry name" value="KU AUTOANTIGEN DNA HELICASE"/>
    <property type="match status" value="1"/>
</dbReference>
<keyword evidence="14" id="KW-0539">Nucleus</keyword>
<keyword evidence="6" id="KW-0227">DNA damage</keyword>
<dbReference type="GO" id="GO:0000723">
    <property type="term" value="P:telomere maintenance"/>
    <property type="evidence" value="ECO:0007669"/>
    <property type="project" value="TreeGrafter"/>
</dbReference>
<name>A0A1E4TM00_9ASCO</name>
<dbReference type="InterPro" id="IPR005161">
    <property type="entry name" value="Ku_N"/>
</dbReference>
<evidence type="ECO:0000313" key="16">
    <source>
        <dbReference type="EMBL" id="ODV92763.1"/>
    </source>
</evidence>
<keyword evidence="7" id="KW-0378">Hydrolase</keyword>
<dbReference type="GO" id="GO:0005524">
    <property type="term" value="F:ATP binding"/>
    <property type="evidence" value="ECO:0007669"/>
    <property type="project" value="UniProtKB-KW"/>
</dbReference>
<dbReference type="GO" id="GO:0003678">
    <property type="term" value="F:DNA helicase activity"/>
    <property type="evidence" value="ECO:0007669"/>
    <property type="project" value="UniProtKB-EC"/>
</dbReference>
<dbReference type="Gene3D" id="2.40.290.10">
    <property type="match status" value="1"/>
</dbReference>
<sequence>MANIYGDSPLIDSVKKYIYNVMTSKALAARTRDYVSVVSLGQSELKCEANEMPTPPQNVNVIMPIDVSSATYLQQIDSFLTIGENSADPLDDVIEYAITAMDTFCKHLKFKKSIKIFTDGNRPISSHAFDLFSSRLATSDIQLSLFLPEDADAYPQFTSLSGANIVNIHDAIAYLDVASIRSKAIRRMALADLTLGPPEYSEDLTNLRISVFLYPFTKTTKPPTATRYTVCPLPDVFKDQPGPQPVPTAKPGRFLEPVSSSVQYYIKKKDYPKDEPVDESIPCELRPDLVEVDSDSIAPGYRLGDSIIPMESRYKDLLEISTPVAIEIIAFVAKNELPRHFLMGEVRYVVPARNGTGKNLYVTEFDASAMVQLAAALISTDSVAIVRSVLTKNKSPKLACVFVPSSSTLEELPPHLMHCDLPHYNDFASFPFPDFSDILRTSSDSLKAKAKKFLPSTDLQTAMDNYVSAATIPQDSDYYDSLDPVALANPYIFRLQQAAMFRALNPDKDEDDLLTHVHAGSPPGFSNRYFPPDTPQTRTVVETLKRHADLKVNTKFAKTAYEQDIEANSGDLPSIDDLLND</sequence>
<keyword evidence="17" id="KW-1185">Reference proteome</keyword>
<dbReference type="SUPFAM" id="SSF100939">
    <property type="entry name" value="SPOC domain-like"/>
    <property type="match status" value="1"/>
</dbReference>
<keyword evidence="9" id="KW-0067">ATP-binding</keyword>
<protein>
    <recommendedName>
        <fullName evidence="3">DNA helicase</fullName>
        <ecNumber evidence="3">3.6.4.12</ecNumber>
    </recommendedName>
</protein>
<dbReference type="EC" id="3.6.4.12" evidence="3"/>
<evidence type="ECO:0000256" key="2">
    <source>
        <dbReference type="ARBA" id="ARBA00004574"/>
    </source>
</evidence>
<evidence type="ECO:0000256" key="6">
    <source>
        <dbReference type="ARBA" id="ARBA00022763"/>
    </source>
</evidence>
<dbReference type="SMART" id="SM00559">
    <property type="entry name" value="Ku78"/>
    <property type="match status" value="1"/>
</dbReference>
<evidence type="ECO:0000256" key="4">
    <source>
        <dbReference type="ARBA" id="ARBA00022454"/>
    </source>
</evidence>
<keyword evidence="5" id="KW-0547">Nucleotide-binding</keyword>
<evidence type="ECO:0000313" key="17">
    <source>
        <dbReference type="Proteomes" id="UP000095023"/>
    </source>
</evidence>
<dbReference type="Pfam" id="PF02735">
    <property type="entry name" value="Ku"/>
    <property type="match status" value="1"/>
</dbReference>
<dbReference type="InterPro" id="IPR036465">
    <property type="entry name" value="vWFA_dom_sf"/>
</dbReference>
<dbReference type="PANTHER" id="PTHR12604:SF4">
    <property type="entry name" value="X-RAY REPAIR CROSS-COMPLEMENTING PROTEIN 5"/>
    <property type="match status" value="1"/>
</dbReference>
<dbReference type="AlphaFoldDB" id="A0A1E4TM00"/>
<keyword evidence="13" id="KW-0234">DNA repair</keyword>
<dbReference type="GO" id="GO:0043564">
    <property type="term" value="C:Ku70:Ku80 complex"/>
    <property type="evidence" value="ECO:0007669"/>
    <property type="project" value="TreeGrafter"/>
</dbReference>
<reference evidence="17" key="1">
    <citation type="submission" date="2016-02" db="EMBL/GenBank/DDBJ databases">
        <title>Comparative genomics of biotechnologically important yeasts.</title>
        <authorList>
            <consortium name="DOE Joint Genome Institute"/>
            <person name="Riley R."/>
            <person name="Haridas S."/>
            <person name="Wolfe K.H."/>
            <person name="Lopes M.R."/>
            <person name="Hittinger C.T."/>
            <person name="Goker M."/>
            <person name="Salamov A."/>
            <person name="Wisecaver J."/>
            <person name="Long T.M."/>
            <person name="Aerts A.L."/>
            <person name="Barry K."/>
            <person name="Choi C."/>
            <person name="Clum A."/>
            <person name="Coughlan A.Y."/>
            <person name="Deshpande S."/>
            <person name="Douglass A.P."/>
            <person name="Hanson S.J."/>
            <person name="Klenk H.-P."/>
            <person name="Labutti K."/>
            <person name="Lapidus A."/>
            <person name="Lindquist E."/>
            <person name="Lipzen A."/>
            <person name="Meier-Kolthoff J.P."/>
            <person name="Ohm R.A."/>
            <person name="Otillar R.P."/>
            <person name="Pangilinan J."/>
            <person name="Peng Y."/>
            <person name="Rokas A."/>
            <person name="Rosa C.A."/>
            <person name="Scheuner C."/>
            <person name="Sibirny A.A."/>
            <person name="Slot J.C."/>
            <person name="Stielow J.B."/>
            <person name="Sun H."/>
            <person name="Kurtzman C.P."/>
            <person name="Blackwell M."/>
            <person name="Jeffries T.W."/>
            <person name="Grigoriev I.V."/>
        </authorList>
    </citation>
    <scope>NUCLEOTIDE SEQUENCE [LARGE SCALE GENOMIC DNA]</scope>
    <source>
        <strain evidence="17">NRRL Y-17796</strain>
    </source>
</reference>
<evidence type="ECO:0000256" key="10">
    <source>
        <dbReference type="ARBA" id="ARBA00022895"/>
    </source>
</evidence>
<dbReference type="GO" id="GO:0016787">
    <property type="term" value="F:hydrolase activity"/>
    <property type="evidence" value="ECO:0007669"/>
    <property type="project" value="UniProtKB-KW"/>
</dbReference>
<dbReference type="GO" id="GO:0003690">
    <property type="term" value="F:double-stranded DNA binding"/>
    <property type="evidence" value="ECO:0007669"/>
    <property type="project" value="TreeGrafter"/>
</dbReference>
<dbReference type="EMBL" id="KV453841">
    <property type="protein sequence ID" value="ODV92763.1"/>
    <property type="molecule type" value="Genomic_DNA"/>
</dbReference>
<dbReference type="Gene3D" id="1.10.1600.10">
    <property type="match status" value="1"/>
</dbReference>
<evidence type="ECO:0000256" key="9">
    <source>
        <dbReference type="ARBA" id="ARBA00022840"/>
    </source>
</evidence>
<evidence type="ECO:0000256" key="14">
    <source>
        <dbReference type="ARBA" id="ARBA00023242"/>
    </source>
</evidence>
<evidence type="ECO:0000256" key="5">
    <source>
        <dbReference type="ARBA" id="ARBA00022741"/>
    </source>
</evidence>
<feature type="domain" description="Ku" evidence="15">
    <location>
        <begin position="289"/>
        <end position="438"/>
    </location>
</feature>
<evidence type="ECO:0000256" key="12">
    <source>
        <dbReference type="ARBA" id="ARBA00023172"/>
    </source>
</evidence>
<evidence type="ECO:0000256" key="1">
    <source>
        <dbReference type="ARBA" id="ARBA00004123"/>
    </source>
</evidence>
<keyword evidence="8" id="KW-0347">Helicase</keyword>
<evidence type="ECO:0000259" key="15">
    <source>
        <dbReference type="SMART" id="SM00559"/>
    </source>
</evidence>
<gene>
    <name evidence="16" type="ORF">CANCADRAFT_1356</name>
</gene>
<keyword evidence="11" id="KW-0238">DNA-binding</keyword>
<dbReference type="GO" id="GO:0006310">
    <property type="term" value="P:DNA recombination"/>
    <property type="evidence" value="ECO:0007669"/>
    <property type="project" value="UniProtKB-KW"/>
</dbReference>
<evidence type="ECO:0000256" key="11">
    <source>
        <dbReference type="ARBA" id="ARBA00023125"/>
    </source>
</evidence>
<evidence type="ECO:0000256" key="13">
    <source>
        <dbReference type="ARBA" id="ARBA00023204"/>
    </source>
</evidence>
<evidence type="ECO:0000256" key="3">
    <source>
        <dbReference type="ARBA" id="ARBA00012551"/>
    </source>
</evidence>
<dbReference type="Gene3D" id="3.40.50.410">
    <property type="entry name" value="von Willebrand factor, type A domain"/>
    <property type="match status" value="1"/>
</dbReference>
<dbReference type="InterPro" id="IPR006164">
    <property type="entry name" value="DNA_bd_Ku70/Ku80"/>
</dbReference>
<dbReference type="OrthoDB" id="30826at2759"/>
<organism evidence="16 17">
    <name type="scientific">Tortispora caseinolytica NRRL Y-17796</name>
    <dbReference type="NCBI Taxonomy" id="767744"/>
    <lineage>
        <taxon>Eukaryota</taxon>
        <taxon>Fungi</taxon>
        <taxon>Dikarya</taxon>
        <taxon>Ascomycota</taxon>
        <taxon>Saccharomycotina</taxon>
        <taxon>Trigonopsidomycetes</taxon>
        <taxon>Trigonopsidales</taxon>
        <taxon>Trigonopsidaceae</taxon>
        <taxon>Tortispora</taxon>
    </lineage>
</organism>
<dbReference type="SUPFAM" id="SSF53300">
    <property type="entry name" value="vWA-like"/>
    <property type="match status" value="1"/>
</dbReference>
<accession>A0A1E4TM00</accession>
<keyword evidence="4" id="KW-0158">Chromosome</keyword>
<dbReference type="GO" id="GO:0000781">
    <property type="term" value="C:chromosome, telomeric region"/>
    <property type="evidence" value="ECO:0007669"/>
    <property type="project" value="UniProtKB-SubCell"/>
</dbReference>
<dbReference type="Proteomes" id="UP000095023">
    <property type="component" value="Unassembled WGS sequence"/>
</dbReference>
<dbReference type="GO" id="GO:0006303">
    <property type="term" value="P:double-strand break repair via nonhomologous end joining"/>
    <property type="evidence" value="ECO:0007669"/>
    <property type="project" value="InterPro"/>
</dbReference>
<evidence type="ECO:0000256" key="8">
    <source>
        <dbReference type="ARBA" id="ARBA00022806"/>
    </source>
</evidence>
<dbReference type="InterPro" id="IPR016194">
    <property type="entry name" value="SPOC-like_C_dom_sf"/>
</dbReference>
<proteinExistence type="predicted"/>
<comment type="subcellular location">
    <subcellularLocation>
        <location evidence="2">Chromosome</location>
        <location evidence="2">Telomere</location>
    </subcellularLocation>
    <subcellularLocation>
        <location evidence="1">Nucleus</location>
    </subcellularLocation>
</comment>